<keyword evidence="6" id="KW-0325">Glycoprotein</keyword>
<dbReference type="InterPro" id="IPR002181">
    <property type="entry name" value="Fibrinogen_a/b/g_C_dom"/>
</dbReference>
<dbReference type="AlphaFoldDB" id="A0AAD9K6F0"/>
<feature type="domain" description="Fibrinogen C-terminal" evidence="7">
    <location>
        <begin position="6"/>
        <end position="90"/>
    </location>
</feature>
<evidence type="ECO:0000256" key="5">
    <source>
        <dbReference type="ARBA" id="ARBA00023157"/>
    </source>
</evidence>
<evidence type="ECO:0000259" key="7">
    <source>
        <dbReference type="PROSITE" id="PS51406"/>
    </source>
</evidence>
<evidence type="ECO:0000313" key="9">
    <source>
        <dbReference type="Proteomes" id="UP001209878"/>
    </source>
</evidence>
<keyword evidence="4" id="KW-0175">Coiled coil</keyword>
<evidence type="ECO:0000256" key="6">
    <source>
        <dbReference type="ARBA" id="ARBA00023180"/>
    </source>
</evidence>
<dbReference type="Proteomes" id="UP001209878">
    <property type="component" value="Unassembled WGS sequence"/>
</dbReference>
<evidence type="ECO:0000256" key="1">
    <source>
        <dbReference type="ARBA" id="ARBA00004613"/>
    </source>
</evidence>
<evidence type="ECO:0000256" key="3">
    <source>
        <dbReference type="ARBA" id="ARBA00022729"/>
    </source>
</evidence>
<keyword evidence="2" id="KW-0964">Secreted</keyword>
<dbReference type="PANTHER" id="PTHR47221">
    <property type="entry name" value="FIBRINOGEN ALPHA CHAIN"/>
    <property type="match status" value="1"/>
</dbReference>
<reference evidence="8" key="1">
    <citation type="journal article" date="2023" name="Mol. Biol. Evol.">
        <title>Third-Generation Sequencing Reveals the Adaptive Role of the Epigenome in Three Deep-Sea Polychaetes.</title>
        <authorList>
            <person name="Perez M."/>
            <person name="Aroh O."/>
            <person name="Sun Y."/>
            <person name="Lan Y."/>
            <person name="Juniper S.K."/>
            <person name="Young C.R."/>
            <person name="Angers B."/>
            <person name="Qian P.Y."/>
        </authorList>
    </citation>
    <scope>NUCLEOTIDE SEQUENCE</scope>
    <source>
        <strain evidence="8">R07B-5</strain>
    </source>
</reference>
<accession>A0AAD9K6F0</accession>
<name>A0AAD9K6F0_RIDPI</name>
<dbReference type="EMBL" id="JAODUO010001371">
    <property type="protein sequence ID" value="KAK2165275.1"/>
    <property type="molecule type" value="Genomic_DNA"/>
</dbReference>
<keyword evidence="3" id="KW-0732">Signal</keyword>
<keyword evidence="5" id="KW-1015">Disulfide bond</keyword>
<sequence length="90" mass="10466">MVPNVSKRHFRPRDCYDLLLDGNNVTGVYEVYLAKARKFVRVFCDMEGGWLVFQRRQDGSVDFYRDWANCNEGFGDVEGEFWLGGSKICD</sequence>
<evidence type="ECO:0000313" key="8">
    <source>
        <dbReference type="EMBL" id="KAK2165275.1"/>
    </source>
</evidence>
<dbReference type="PROSITE" id="PS51406">
    <property type="entry name" value="FIBRINOGEN_C_2"/>
    <property type="match status" value="1"/>
</dbReference>
<proteinExistence type="predicted"/>
<dbReference type="Gene3D" id="3.90.215.10">
    <property type="entry name" value="Gamma Fibrinogen, chain A, domain 1"/>
    <property type="match status" value="1"/>
</dbReference>
<dbReference type="InterPro" id="IPR014716">
    <property type="entry name" value="Fibrinogen_a/b/g_C_1"/>
</dbReference>
<dbReference type="InterPro" id="IPR036056">
    <property type="entry name" value="Fibrinogen-like_C"/>
</dbReference>
<evidence type="ECO:0000256" key="2">
    <source>
        <dbReference type="ARBA" id="ARBA00022525"/>
    </source>
</evidence>
<organism evidence="8 9">
    <name type="scientific">Ridgeia piscesae</name>
    <name type="common">Tubeworm</name>
    <dbReference type="NCBI Taxonomy" id="27915"/>
    <lineage>
        <taxon>Eukaryota</taxon>
        <taxon>Metazoa</taxon>
        <taxon>Spiralia</taxon>
        <taxon>Lophotrochozoa</taxon>
        <taxon>Annelida</taxon>
        <taxon>Polychaeta</taxon>
        <taxon>Sedentaria</taxon>
        <taxon>Canalipalpata</taxon>
        <taxon>Sabellida</taxon>
        <taxon>Siboglinidae</taxon>
        <taxon>Ridgeia</taxon>
    </lineage>
</organism>
<comment type="subcellular location">
    <subcellularLocation>
        <location evidence="1">Secreted</location>
    </subcellularLocation>
</comment>
<dbReference type="GO" id="GO:0005576">
    <property type="term" value="C:extracellular region"/>
    <property type="evidence" value="ECO:0007669"/>
    <property type="project" value="UniProtKB-SubCell"/>
</dbReference>
<dbReference type="SMART" id="SM00186">
    <property type="entry name" value="FBG"/>
    <property type="match status" value="1"/>
</dbReference>
<evidence type="ECO:0000256" key="4">
    <source>
        <dbReference type="ARBA" id="ARBA00023054"/>
    </source>
</evidence>
<dbReference type="InterPro" id="IPR037579">
    <property type="entry name" value="FIB_ANG-like"/>
</dbReference>
<dbReference type="Pfam" id="PF00147">
    <property type="entry name" value="Fibrinogen_C"/>
    <property type="match status" value="1"/>
</dbReference>
<protein>
    <recommendedName>
        <fullName evidence="7">Fibrinogen C-terminal domain-containing protein</fullName>
    </recommendedName>
</protein>
<keyword evidence="9" id="KW-1185">Reference proteome</keyword>
<comment type="caution">
    <text evidence="8">The sequence shown here is derived from an EMBL/GenBank/DDBJ whole genome shotgun (WGS) entry which is preliminary data.</text>
</comment>
<dbReference type="PANTHER" id="PTHR47221:SF6">
    <property type="entry name" value="FIBRINOGEN ALPHA CHAIN"/>
    <property type="match status" value="1"/>
</dbReference>
<gene>
    <name evidence="8" type="ORF">NP493_1373g00017</name>
</gene>
<dbReference type="SUPFAM" id="SSF56496">
    <property type="entry name" value="Fibrinogen C-terminal domain-like"/>
    <property type="match status" value="1"/>
</dbReference>